<gene>
    <name evidence="2" type="ORF">PECAL_3P04700</name>
</gene>
<dbReference type="Proteomes" id="UP000789595">
    <property type="component" value="Unassembled WGS sequence"/>
</dbReference>
<evidence type="ECO:0000313" key="2">
    <source>
        <dbReference type="EMBL" id="CAH0370574.1"/>
    </source>
</evidence>
<dbReference type="Gene3D" id="1.25.40.20">
    <property type="entry name" value="Ankyrin repeat-containing domain"/>
    <property type="match status" value="2"/>
</dbReference>
<dbReference type="InterPro" id="IPR052391">
    <property type="entry name" value="E3_Ligase-Neurotoxin"/>
</dbReference>
<dbReference type="EMBL" id="CAKKNE010000003">
    <property type="protein sequence ID" value="CAH0370574.1"/>
    <property type="molecule type" value="Genomic_DNA"/>
</dbReference>
<proteinExistence type="predicted"/>
<dbReference type="OrthoDB" id="539213at2759"/>
<evidence type="ECO:0000256" key="1">
    <source>
        <dbReference type="PROSITE-ProRule" id="PRU00023"/>
    </source>
</evidence>
<sequence length="319" mass="34778">MWGLHEHDPRRKIYDACASGDVDEVRRQIHGSNVNDDTLIFIASENGHTEVVRLLLAHSADPGYMAHFSTLLGEAIRKGHADVVRLLIDDYGVAVDDERSRTGPLGAELLPLMAAIVSNAFSGQLEVVRVLLARGASPNTTKDRGFEAGASALWLAVNGDRIEIARALIEAGARVDFKGPRGVTPLWKAVYNGRLAMARLLLDCSSSSIDWACDRHVNSPSVQVPSTVDGGTVSLGGSTPLFLACLTGKVGLVRLLLQRGARPATAVLADRTRGRQVRRAILDMLRQYYAVHVTLDVLGRRERRRDIVPRITSFLVPPR</sequence>
<feature type="repeat" description="ANK" evidence="1">
    <location>
        <begin position="148"/>
        <end position="180"/>
    </location>
</feature>
<protein>
    <submittedName>
        <fullName evidence="2">Uncharacterized protein</fullName>
    </submittedName>
</protein>
<dbReference type="PANTHER" id="PTHR24133:SF40">
    <property type="entry name" value="ANKYRIN REPEAT DOMAIN 44"/>
    <property type="match status" value="1"/>
</dbReference>
<keyword evidence="3" id="KW-1185">Reference proteome</keyword>
<keyword evidence="1" id="KW-0040">ANK repeat</keyword>
<dbReference type="Pfam" id="PF12796">
    <property type="entry name" value="Ank_2"/>
    <property type="match status" value="2"/>
</dbReference>
<accession>A0A8J2SNF7</accession>
<dbReference type="SUPFAM" id="SSF48403">
    <property type="entry name" value="Ankyrin repeat"/>
    <property type="match status" value="1"/>
</dbReference>
<organism evidence="2 3">
    <name type="scientific">Pelagomonas calceolata</name>
    <dbReference type="NCBI Taxonomy" id="35677"/>
    <lineage>
        <taxon>Eukaryota</taxon>
        <taxon>Sar</taxon>
        <taxon>Stramenopiles</taxon>
        <taxon>Ochrophyta</taxon>
        <taxon>Pelagophyceae</taxon>
        <taxon>Pelagomonadales</taxon>
        <taxon>Pelagomonadaceae</taxon>
        <taxon>Pelagomonas</taxon>
    </lineage>
</organism>
<evidence type="ECO:0000313" key="3">
    <source>
        <dbReference type="Proteomes" id="UP000789595"/>
    </source>
</evidence>
<dbReference type="SMART" id="SM00248">
    <property type="entry name" value="ANK"/>
    <property type="match status" value="6"/>
</dbReference>
<reference evidence="2" key="1">
    <citation type="submission" date="2021-11" db="EMBL/GenBank/DDBJ databases">
        <authorList>
            <consortium name="Genoscope - CEA"/>
            <person name="William W."/>
        </authorList>
    </citation>
    <scope>NUCLEOTIDE SEQUENCE</scope>
</reference>
<dbReference type="InterPro" id="IPR002110">
    <property type="entry name" value="Ankyrin_rpt"/>
</dbReference>
<dbReference type="AlphaFoldDB" id="A0A8J2SNF7"/>
<dbReference type="PANTHER" id="PTHR24133">
    <property type="entry name" value="ANKYRIN DOMAIN-CONTAINING"/>
    <property type="match status" value="1"/>
</dbReference>
<dbReference type="PROSITE" id="PS50088">
    <property type="entry name" value="ANK_REPEAT"/>
    <property type="match status" value="3"/>
</dbReference>
<feature type="repeat" description="ANK" evidence="1">
    <location>
        <begin position="236"/>
        <end position="261"/>
    </location>
</feature>
<name>A0A8J2SNF7_9STRA</name>
<dbReference type="InterPro" id="IPR036770">
    <property type="entry name" value="Ankyrin_rpt-contain_sf"/>
</dbReference>
<dbReference type="PROSITE" id="PS50297">
    <property type="entry name" value="ANK_REP_REGION"/>
    <property type="match status" value="3"/>
</dbReference>
<feature type="repeat" description="ANK" evidence="1">
    <location>
        <begin position="35"/>
        <end position="67"/>
    </location>
</feature>
<dbReference type="Pfam" id="PF00023">
    <property type="entry name" value="Ank"/>
    <property type="match status" value="1"/>
</dbReference>
<comment type="caution">
    <text evidence="2">The sequence shown here is derived from an EMBL/GenBank/DDBJ whole genome shotgun (WGS) entry which is preliminary data.</text>
</comment>